<proteinExistence type="predicted"/>
<evidence type="ECO:0000313" key="1">
    <source>
        <dbReference type="EMBL" id="GLC86893.1"/>
    </source>
</evidence>
<protein>
    <recommendedName>
        <fullName evidence="3">SPOR domain-containing protein</fullName>
    </recommendedName>
</protein>
<dbReference type="Gene3D" id="2.60.120.200">
    <property type="match status" value="1"/>
</dbReference>
<accession>A0ABQ5NES6</accession>
<dbReference type="EMBL" id="BRZA01000001">
    <property type="protein sequence ID" value="GLC86893.1"/>
    <property type="molecule type" value="Genomic_DNA"/>
</dbReference>
<evidence type="ECO:0000313" key="2">
    <source>
        <dbReference type="Proteomes" id="UP001065593"/>
    </source>
</evidence>
<evidence type="ECO:0008006" key="3">
    <source>
        <dbReference type="Google" id="ProtNLM"/>
    </source>
</evidence>
<dbReference type="RefSeq" id="WP_264986629.1">
    <property type="nucleotide sequence ID" value="NZ_BRZA01000001.1"/>
</dbReference>
<reference evidence="1" key="1">
    <citation type="submission" date="2022-08" db="EMBL/GenBank/DDBJ databases">
        <title>Draft genome sequence of Lysinibacillus sp. strain KH24.</title>
        <authorList>
            <person name="Kanbe H."/>
            <person name="Itoh H."/>
        </authorList>
    </citation>
    <scope>NUCLEOTIDE SEQUENCE</scope>
    <source>
        <strain evidence="1">KH24</strain>
    </source>
</reference>
<sequence length="253" mass="28448">MIEATSYVVVSWDGLIGVNNVKLYVDDMTTPISTQNAIALETNLPSFNLAIGRGAISNINFFNDQLDQIEIYDRVISPIPDKYLIQHKYHNGTSWQTTTPTEENFIQYGMNNLDHITEAQWQELAGEKSIVMWSDFEDKQYAAVVLNKEPFTAKDLLGESPQVLYYTESNPSQIVVETGVDSYSVYDYISDLPTVLAYTESTEDIIVSTTTEPLDGYRLQSGKYNSQQDAESASKKMLQDQVIGYASIIGFLK</sequence>
<keyword evidence="2" id="KW-1185">Reference proteome</keyword>
<organism evidence="1 2">
    <name type="scientific">Lysinibacillus piscis</name>
    <dbReference type="NCBI Taxonomy" id="2518931"/>
    <lineage>
        <taxon>Bacteria</taxon>
        <taxon>Bacillati</taxon>
        <taxon>Bacillota</taxon>
        <taxon>Bacilli</taxon>
        <taxon>Bacillales</taxon>
        <taxon>Bacillaceae</taxon>
        <taxon>Lysinibacillus</taxon>
    </lineage>
</organism>
<dbReference type="Proteomes" id="UP001065593">
    <property type="component" value="Unassembled WGS sequence"/>
</dbReference>
<gene>
    <name evidence="1" type="ORF">LYSBPC_00200</name>
</gene>
<name>A0ABQ5NES6_9BACI</name>
<comment type="caution">
    <text evidence="1">The sequence shown here is derived from an EMBL/GenBank/DDBJ whole genome shotgun (WGS) entry which is preliminary data.</text>
</comment>